<feature type="transmembrane region" description="Helical" evidence="6">
    <location>
        <begin position="337"/>
        <end position="355"/>
    </location>
</feature>
<feature type="transmembrane region" description="Helical" evidence="6">
    <location>
        <begin position="367"/>
        <end position="385"/>
    </location>
</feature>
<comment type="caution">
    <text evidence="7">The sequence shown here is derived from an EMBL/GenBank/DDBJ whole genome shotgun (WGS) entry which is preliminary data.</text>
</comment>
<organism evidence="7 8">
    <name type="scientific">Permianibacter aggregans</name>
    <dbReference type="NCBI Taxonomy" id="1510150"/>
    <lineage>
        <taxon>Bacteria</taxon>
        <taxon>Pseudomonadati</taxon>
        <taxon>Pseudomonadota</taxon>
        <taxon>Gammaproteobacteria</taxon>
        <taxon>Pseudomonadales</taxon>
        <taxon>Pseudomonadaceae</taxon>
        <taxon>Permianibacter</taxon>
    </lineage>
</organism>
<feature type="compositionally biased region" description="Basic and acidic residues" evidence="5">
    <location>
        <begin position="423"/>
        <end position="432"/>
    </location>
</feature>
<dbReference type="GO" id="GO:0005886">
    <property type="term" value="C:plasma membrane"/>
    <property type="evidence" value="ECO:0007669"/>
    <property type="project" value="UniProtKB-SubCell"/>
</dbReference>
<evidence type="ECO:0000313" key="8">
    <source>
        <dbReference type="Proteomes" id="UP000295375"/>
    </source>
</evidence>
<evidence type="ECO:0000256" key="6">
    <source>
        <dbReference type="SAM" id="Phobius"/>
    </source>
</evidence>
<dbReference type="OrthoDB" id="643057at2"/>
<evidence type="ECO:0000313" key="7">
    <source>
        <dbReference type="EMBL" id="TDQ48670.1"/>
    </source>
</evidence>
<keyword evidence="6" id="KW-1133">Transmembrane helix</keyword>
<keyword evidence="8" id="KW-1185">Reference proteome</keyword>
<dbReference type="Gene3D" id="1.20.1530.20">
    <property type="match status" value="1"/>
</dbReference>
<dbReference type="RefSeq" id="WP_133589834.1">
    <property type="nucleotide sequence ID" value="NZ_CP037953.1"/>
</dbReference>
<protein>
    <submittedName>
        <fullName evidence="7">Sodium/proton antiporter (CPA1 family)</fullName>
    </submittedName>
</protein>
<comment type="subcellular location">
    <subcellularLocation>
        <location evidence="1">Cell membrane</location>
        <topology evidence="1">Multi-pass membrane protein</topology>
    </subcellularLocation>
</comment>
<name>A0A4R6UNH1_9GAMM</name>
<dbReference type="Proteomes" id="UP000295375">
    <property type="component" value="Unassembled WGS sequence"/>
</dbReference>
<feature type="transmembrane region" description="Helical" evidence="6">
    <location>
        <begin position="6"/>
        <end position="22"/>
    </location>
</feature>
<evidence type="ECO:0000256" key="3">
    <source>
        <dbReference type="ARBA" id="ARBA00022449"/>
    </source>
</evidence>
<feature type="transmembrane region" description="Helical" evidence="6">
    <location>
        <begin position="58"/>
        <end position="81"/>
    </location>
</feature>
<sequence>MDNNIILLALTLVVLISYVFDLGAKHVRIPSVVLLIGSGILIRIGMDSVGWEIPLVGNLLPVIGTMGLILIVLEGALDLSLTRDKMGIMGRAVASAAIGLAITGFLAACVFHYGLGAEWRMAWLSAVPVAVISSAVAIPAARNLSPKFREFVVYESSISDILGVLLFYALLDGKGGFGFTALFSIGNIIVSTAVGVIFAVALYWLINRIEAHVRFVPMIAGIAMLYAGGKLMGLAPLILVMVMGLILNNTFLLRRIPMFERMHDPEFNVELDAFKHLTAEATFIVRTFFFVLLGYQTLLSDLVSFEVWLYAGLLLICCFLPRPLLVRSFGGGKSLEPLVWFAPRGLITILLFLTIPESQKIANLPGGTLMLLVLMSALLLTVGVLRYGDGKIIEQAEAMPSQAKAAAKPERVESEPTPEATESQDKPAGKEA</sequence>
<keyword evidence="4" id="KW-0406">Ion transport</keyword>
<feature type="transmembrane region" description="Helical" evidence="6">
    <location>
        <begin position="121"/>
        <end position="140"/>
    </location>
</feature>
<keyword evidence="2" id="KW-0813">Transport</keyword>
<evidence type="ECO:0000256" key="5">
    <source>
        <dbReference type="SAM" id="MobiDB-lite"/>
    </source>
</evidence>
<dbReference type="PANTHER" id="PTHR32507:SF0">
    <property type="entry name" value="NA(+)_H(+) ANTIPORTER 2-RELATED"/>
    <property type="match status" value="1"/>
</dbReference>
<feature type="transmembrane region" description="Helical" evidence="6">
    <location>
        <begin position="29"/>
        <end position="46"/>
    </location>
</feature>
<evidence type="ECO:0000256" key="2">
    <source>
        <dbReference type="ARBA" id="ARBA00022448"/>
    </source>
</evidence>
<reference evidence="7 8" key="1">
    <citation type="submission" date="2019-03" db="EMBL/GenBank/DDBJ databases">
        <title>Genomic Encyclopedia of Type Strains, Phase IV (KMG-IV): sequencing the most valuable type-strain genomes for metagenomic binning, comparative biology and taxonomic classification.</title>
        <authorList>
            <person name="Goeker M."/>
        </authorList>
    </citation>
    <scope>NUCLEOTIDE SEQUENCE [LARGE SCALE GENOMIC DNA]</scope>
    <source>
        <strain evidence="7 8">DSM 103792</strain>
    </source>
</reference>
<gene>
    <name evidence="7" type="ORF">EV696_106110</name>
</gene>
<feature type="transmembrane region" description="Helical" evidence="6">
    <location>
        <begin position="211"/>
        <end position="228"/>
    </location>
</feature>
<dbReference type="PANTHER" id="PTHR32507">
    <property type="entry name" value="NA(+)/H(+) ANTIPORTER 1"/>
    <property type="match status" value="1"/>
</dbReference>
<feature type="transmembrane region" description="Helical" evidence="6">
    <location>
        <begin position="152"/>
        <end position="171"/>
    </location>
</feature>
<dbReference type="AlphaFoldDB" id="A0A4R6UNH1"/>
<keyword evidence="6" id="KW-0812">Transmembrane</keyword>
<evidence type="ECO:0000256" key="1">
    <source>
        <dbReference type="ARBA" id="ARBA00004651"/>
    </source>
</evidence>
<dbReference type="GO" id="GO:0015297">
    <property type="term" value="F:antiporter activity"/>
    <property type="evidence" value="ECO:0007669"/>
    <property type="project" value="UniProtKB-KW"/>
</dbReference>
<accession>A0A4R6UNH1</accession>
<dbReference type="GO" id="GO:0006811">
    <property type="term" value="P:monoatomic ion transport"/>
    <property type="evidence" value="ECO:0007669"/>
    <property type="project" value="UniProtKB-KW"/>
</dbReference>
<dbReference type="EMBL" id="SNYM01000006">
    <property type="protein sequence ID" value="TDQ48670.1"/>
    <property type="molecule type" value="Genomic_DNA"/>
</dbReference>
<feature type="transmembrane region" description="Helical" evidence="6">
    <location>
        <begin position="274"/>
        <end position="295"/>
    </location>
</feature>
<proteinExistence type="predicted"/>
<feature type="transmembrane region" description="Helical" evidence="6">
    <location>
        <begin position="307"/>
        <end position="325"/>
    </location>
</feature>
<feature type="transmembrane region" description="Helical" evidence="6">
    <location>
        <begin position="93"/>
        <end position="115"/>
    </location>
</feature>
<feature type="transmembrane region" description="Helical" evidence="6">
    <location>
        <begin position="177"/>
        <end position="204"/>
    </location>
</feature>
<keyword evidence="3" id="KW-0050">Antiport</keyword>
<evidence type="ECO:0000256" key="4">
    <source>
        <dbReference type="ARBA" id="ARBA00023065"/>
    </source>
</evidence>
<feature type="region of interest" description="Disordered" evidence="5">
    <location>
        <begin position="399"/>
        <end position="432"/>
    </location>
</feature>
<feature type="transmembrane region" description="Helical" evidence="6">
    <location>
        <begin position="234"/>
        <end position="253"/>
    </location>
</feature>
<keyword evidence="6" id="KW-0472">Membrane</keyword>
<dbReference type="InterPro" id="IPR038770">
    <property type="entry name" value="Na+/solute_symporter_sf"/>
</dbReference>